<sequence>MAPWLPDGGHVHGSSRHTQYQHVLWMRVIARDATTTTTTTIITITTSPDPRPHVPRPTAHGEE</sequence>
<protein>
    <submittedName>
        <fullName evidence="2">Uncharacterized protein</fullName>
    </submittedName>
</protein>
<dbReference type="Proteomes" id="UP001326199">
    <property type="component" value="Unassembled WGS sequence"/>
</dbReference>
<dbReference type="EMBL" id="JAFFHB010000002">
    <property type="protein sequence ID" value="KAK4669506.1"/>
    <property type="molecule type" value="Genomic_DNA"/>
</dbReference>
<evidence type="ECO:0000313" key="2">
    <source>
        <dbReference type="EMBL" id="KAK4669506.1"/>
    </source>
</evidence>
<evidence type="ECO:0000313" key="3">
    <source>
        <dbReference type="Proteomes" id="UP001326199"/>
    </source>
</evidence>
<feature type="region of interest" description="Disordered" evidence="1">
    <location>
        <begin position="43"/>
        <end position="63"/>
    </location>
</feature>
<proteinExistence type="predicted"/>
<evidence type="ECO:0000256" key="1">
    <source>
        <dbReference type="SAM" id="MobiDB-lite"/>
    </source>
</evidence>
<keyword evidence="3" id="KW-1185">Reference proteome</keyword>
<organism evidence="2 3">
    <name type="scientific">Podospora pseudopauciseta</name>
    <dbReference type="NCBI Taxonomy" id="2093780"/>
    <lineage>
        <taxon>Eukaryota</taxon>
        <taxon>Fungi</taxon>
        <taxon>Dikarya</taxon>
        <taxon>Ascomycota</taxon>
        <taxon>Pezizomycotina</taxon>
        <taxon>Sordariomycetes</taxon>
        <taxon>Sordariomycetidae</taxon>
        <taxon>Sordariales</taxon>
        <taxon>Podosporaceae</taxon>
        <taxon>Podospora</taxon>
    </lineage>
</organism>
<gene>
    <name evidence="2" type="ORF">QC763_0033220</name>
</gene>
<name>A0ABR0HNR6_9PEZI</name>
<dbReference type="GeneID" id="87925525"/>
<accession>A0ABR0HNR6</accession>
<comment type="caution">
    <text evidence="2">The sequence shown here is derived from an EMBL/GenBank/DDBJ whole genome shotgun (WGS) entry which is preliminary data.</text>
</comment>
<reference evidence="2 3" key="1">
    <citation type="journal article" date="2023" name="bioRxiv">
        <title>High-quality genome assemblies of four members of thePodospora anserinaspecies complex.</title>
        <authorList>
            <person name="Ament-Velasquez S.L."/>
            <person name="Vogan A.A."/>
            <person name="Wallerman O."/>
            <person name="Hartmann F."/>
            <person name="Gautier V."/>
            <person name="Silar P."/>
            <person name="Giraud T."/>
            <person name="Johannesson H."/>
        </authorList>
    </citation>
    <scope>NUCLEOTIDE SEQUENCE [LARGE SCALE GENOMIC DNA]</scope>
    <source>
        <strain evidence="2 3">CBS 411.78</strain>
    </source>
</reference>
<dbReference type="RefSeq" id="XP_062768176.1">
    <property type="nucleotide sequence ID" value="XM_062905536.1"/>
</dbReference>